<dbReference type="KEGG" id="aaf:AURANDRAFT_65226"/>
<evidence type="ECO:0000256" key="1">
    <source>
        <dbReference type="SAM" id="MobiDB-lite"/>
    </source>
</evidence>
<protein>
    <submittedName>
        <fullName evidence="2">Uncharacterized protein</fullName>
    </submittedName>
</protein>
<evidence type="ECO:0000313" key="2">
    <source>
        <dbReference type="EMBL" id="EGB06999.1"/>
    </source>
</evidence>
<gene>
    <name evidence="2" type="ORF">AURANDRAFT_65226</name>
</gene>
<dbReference type="InParanoid" id="F0YD57"/>
<sequence length="682" mass="76443">MPERKGLKNYHGASNKILSDLVNRHAAARGSRDHLHETLDFIRDETKAVRRGVEHDVEVVTEEIAGGGRVAQAPEWDWLCRGDEFDETADRGEHAPRGKSMKAFLLDAVPHNTAVACGAADSTDSDSDKNTPQKNRKAGAVERRRLAGDGDDSSTSSSDDGSEAPPAALDDADLLSPPPEDIPTPKPATKTVDEREAEAAGKKKRDYGKGLEDRKLARPRTGQQKGDSTPRKSTTWRAWFLKSKKETSEGKTEWEVNTGHRFQDRRQQRRFSTDFGRKRGPRLSVIEALKGKRKTAEPPLTPALEKTRSEAALNVTESGESAALHSFSLRQLSDMERVIELTQLFQWMDVDGVGVVEADDILRGAKKLAETAGDDHRGGSFSMSLDEIHRMLDHVPRKDTTGTTEQLKLDDFVSFGAQHGAPAKALNAHRKISLMLNAWLVRKRLKRYNYENYDELAAVFYETCKKAPQPGRMSAVLLHEALQVIFHEEAYSIADCCRIIDGARTPDGCVDIDQFLGVAEQRMPTTLATLLRRAHPCGGRAYGRKDAADKATLYRLFWEYDVEDSGEIDGRQFSLALEELALIEKSVQSERMKQIFDVSGCNSPILFYDLYLFQEIVTKLRSIRTRGKALALYNFVCRRYRARKKPVPLQTAPPPALGDLLVMISLNTRRHELYDRRHDEPL</sequence>
<feature type="compositionally biased region" description="Basic and acidic residues" evidence="1">
    <location>
        <begin position="191"/>
        <end position="216"/>
    </location>
</feature>
<dbReference type="RefSeq" id="XP_009038239.1">
    <property type="nucleotide sequence ID" value="XM_009039991.1"/>
</dbReference>
<proteinExistence type="predicted"/>
<feature type="compositionally biased region" description="Basic and acidic residues" evidence="1">
    <location>
        <begin position="139"/>
        <end position="148"/>
    </location>
</feature>
<evidence type="ECO:0000313" key="3">
    <source>
        <dbReference type="Proteomes" id="UP000002729"/>
    </source>
</evidence>
<dbReference type="AlphaFoldDB" id="F0YD57"/>
<dbReference type="GeneID" id="20225224"/>
<feature type="compositionally biased region" description="Pro residues" evidence="1">
    <location>
        <begin position="176"/>
        <end position="186"/>
    </location>
</feature>
<dbReference type="Gene3D" id="1.10.238.10">
    <property type="entry name" value="EF-hand"/>
    <property type="match status" value="1"/>
</dbReference>
<dbReference type="InterPro" id="IPR011992">
    <property type="entry name" value="EF-hand-dom_pair"/>
</dbReference>
<accession>F0YD57</accession>
<dbReference type="SUPFAM" id="SSF47473">
    <property type="entry name" value="EF-hand"/>
    <property type="match status" value="2"/>
</dbReference>
<feature type="region of interest" description="Disordered" evidence="1">
    <location>
        <begin position="118"/>
        <end position="238"/>
    </location>
</feature>
<name>F0YD57_AURAN</name>
<feature type="compositionally biased region" description="Polar residues" evidence="1">
    <location>
        <begin position="221"/>
        <end position="236"/>
    </location>
</feature>
<reference evidence="2 3" key="1">
    <citation type="journal article" date="2011" name="Proc. Natl. Acad. Sci. U.S.A.">
        <title>Niche of harmful alga Aureococcus anophagefferens revealed through ecogenomics.</title>
        <authorList>
            <person name="Gobler C.J."/>
            <person name="Berry D.L."/>
            <person name="Dyhrman S.T."/>
            <person name="Wilhelm S.W."/>
            <person name="Salamov A."/>
            <person name="Lobanov A.V."/>
            <person name="Zhang Y."/>
            <person name="Collier J.L."/>
            <person name="Wurch L.L."/>
            <person name="Kustka A.B."/>
            <person name="Dill B.D."/>
            <person name="Shah M."/>
            <person name="VerBerkmoes N.C."/>
            <person name="Kuo A."/>
            <person name="Terry A."/>
            <person name="Pangilinan J."/>
            <person name="Lindquist E.A."/>
            <person name="Lucas S."/>
            <person name="Paulsen I.T."/>
            <person name="Hattenrath-Lehmann T.K."/>
            <person name="Talmage S.C."/>
            <person name="Walker E.A."/>
            <person name="Koch F."/>
            <person name="Burson A.M."/>
            <person name="Marcoval M.A."/>
            <person name="Tang Y.Z."/>
            <person name="Lecleir G.R."/>
            <person name="Coyne K.J."/>
            <person name="Berg G.M."/>
            <person name="Bertrand E.M."/>
            <person name="Saito M.A."/>
            <person name="Gladyshev V.N."/>
            <person name="Grigoriev I.V."/>
        </authorList>
    </citation>
    <scope>NUCLEOTIDE SEQUENCE [LARGE SCALE GENOMIC DNA]</scope>
    <source>
        <strain evidence="3">CCMP 1984</strain>
    </source>
</reference>
<feature type="compositionally biased region" description="Low complexity" evidence="1">
    <location>
        <begin position="153"/>
        <end position="169"/>
    </location>
</feature>
<keyword evidence="3" id="KW-1185">Reference proteome</keyword>
<organism evidence="3">
    <name type="scientific">Aureococcus anophagefferens</name>
    <name type="common">Harmful bloom alga</name>
    <dbReference type="NCBI Taxonomy" id="44056"/>
    <lineage>
        <taxon>Eukaryota</taxon>
        <taxon>Sar</taxon>
        <taxon>Stramenopiles</taxon>
        <taxon>Ochrophyta</taxon>
        <taxon>Pelagophyceae</taxon>
        <taxon>Pelagomonadales</taxon>
        <taxon>Pelagomonadaceae</taxon>
        <taxon>Aureococcus</taxon>
    </lineage>
</organism>
<dbReference type="Proteomes" id="UP000002729">
    <property type="component" value="Unassembled WGS sequence"/>
</dbReference>
<dbReference type="EMBL" id="GL833132">
    <property type="protein sequence ID" value="EGB06999.1"/>
    <property type="molecule type" value="Genomic_DNA"/>
</dbReference>